<name>A0A1X2GSA6_9FUNG</name>
<dbReference type="AlphaFoldDB" id="A0A1X2GSA6"/>
<organism evidence="3 4">
    <name type="scientific">Hesseltinella vesiculosa</name>
    <dbReference type="NCBI Taxonomy" id="101127"/>
    <lineage>
        <taxon>Eukaryota</taxon>
        <taxon>Fungi</taxon>
        <taxon>Fungi incertae sedis</taxon>
        <taxon>Mucoromycota</taxon>
        <taxon>Mucoromycotina</taxon>
        <taxon>Mucoromycetes</taxon>
        <taxon>Mucorales</taxon>
        <taxon>Cunninghamellaceae</taxon>
        <taxon>Hesseltinella</taxon>
    </lineage>
</organism>
<reference evidence="3 4" key="1">
    <citation type="submission" date="2016-07" db="EMBL/GenBank/DDBJ databases">
        <title>Pervasive Adenine N6-methylation of Active Genes in Fungi.</title>
        <authorList>
            <consortium name="DOE Joint Genome Institute"/>
            <person name="Mondo S.J."/>
            <person name="Dannebaum R.O."/>
            <person name="Kuo R.C."/>
            <person name="Labutti K."/>
            <person name="Haridas S."/>
            <person name="Kuo A."/>
            <person name="Salamov A."/>
            <person name="Ahrendt S.R."/>
            <person name="Lipzen A."/>
            <person name="Sullivan W."/>
            <person name="Andreopoulos W.B."/>
            <person name="Clum A."/>
            <person name="Lindquist E."/>
            <person name="Daum C."/>
            <person name="Ramamoorthy G.K."/>
            <person name="Gryganskyi A."/>
            <person name="Culley D."/>
            <person name="Magnuson J.K."/>
            <person name="James T.Y."/>
            <person name="O'Malley M.A."/>
            <person name="Stajich J.E."/>
            <person name="Spatafora J.W."/>
            <person name="Visel A."/>
            <person name="Grigoriev I.V."/>
        </authorList>
    </citation>
    <scope>NUCLEOTIDE SEQUENCE [LARGE SCALE GENOMIC DNA]</scope>
    <source>
        <strain evidence="3 4">NRRL 3301</strain>
    </source>
</reference>
<dbReference type="PANTHER" id="PTHR12161:SF5">
    <property type="entry name" value="IST1 HOMOLOG"/>
    <property type="match status" value="1"/>
</dbReference>
<comment type="caution">
    <text evidence="3">The sequence shown here is derived from an EMBL/GenBank/DDBJ whole genome shotgun (WGS) entry which is preliminary data.</text>
</comment>
<accession>A0A1X2GSA6</accession>
<dbReference type="OrthoDB" id="29853at2759"/>
<dbReference type="InterPro" id="IPR042277">
    <property type="entry name" value="IST1-like"/>
</dbReference>
<comment type="similarity">
    <text evidence="1">Belongs to the IST1 family.</text>
</comment>
<dbReference type="Gene3D" id="1.20.1260.60">
    <property type="entry name" value="Vacuolar protein sorting-associated protein Ist1"/>
    <property type="match status" value="1"/>
</dbReference>
<dbReference type="PANTHER" id="PTHR12161">
    <property type="entry name" value="IST1 FAMILY MEMBER"/>
    <property type="match status" value="1"/>
</dbReference>
<dbReference type="STRING" id="101127.A0A1X2GSA6"/>
<evidence type="ECO:0000313" key="4">
    <source>
        <dbReference type="Proteomes" id="UP000242146"/>
    </source>
</evidence>
<feature type="compositionally biased region" description="Low complexity" evidence="2">
    <location>
        <begin position="230"/>
        <end position="239"/>
    </location>
</feature>
<gene>
    <name evidence="3" type="ORF">DM01DRAFT_1316986</name>
</gene>
<proteinExistence type="inferred from homology"/>
<dbReference type="EMBL" id="MCGT01000004">
    <property type="protein sequence ID" value="ORX60434.1"/>
    <property type="molecule type" value="Genomic_DNA"/>
</dbReference>
<dbReference type="GO" id="GO:0015031">
    <property type="term" value="P:protein transport"/>
    <property type="evidence" value="ECO:0007669"/>
    <property type="project" value="InterPro"/>
</dbReference>
<feature type="region of interest" description="Disordered" evidence="2">
    <location>
        <begin position="181"/>
        <end position="245"/>
    </location>
</feature>
<dbReference type="FunFam" id="1.20.1260.60:FF:000002">
    <property type="entry name" value="Vacuolar protein sorting-associated protein IST1"/>
    <property type="match status" value="1"/>
</dbReference>
<evidence type="ECO:0000256" key="2">
    <source>
        <dbReference type="SAM" id="MobiDB-lite"/>
    </source>
</evidence>
<protein>
    <submittedName>
        <fullName evidence="3">DUF292-domain-containing protein</fullName>
    </submittedName>
</protein>
<feature type="compositionally biased region" description="Low complexity" evidence="2">
    <location>
        <begin position="197"/>
        <end position="212"/>
    </location>
</feature>
<feature type="compositionally biased region" description="Acidic residues" evidence="2">
    <location>
        <begin position="183"/>
        <end position="196"/>
    </location>
</feature>
<evidence type="ECO:0000313" key="3">
    <source>
        <dbReference type="EMBL" id="ORX60434.1"/>
    </source>
</evidence>
<evidence type="ECO:0000256" key="1">
    <source>
        <dbReference type="ARBA" id="ARBA00005536"/>
    </source>
</evidence>
<sequence length="260" mass="29337">MFNPTRLKVQLKLAMKRLKMLQEKKTSLGQHQRRELAMLLEKGKVESARIRVEHIIRDDLIIEAMEIMELYCDILLARFGLLEQYKECDPGIAEAVNTIIWAAPRLGEAKELQPVRDQLVAKFGKEFMTAALENEGDVVSPRVYTKLQIDAPDPVLVERYLEEIAKGYHVKWVSDLLEHSEESSDEDVGGEAELEDQLQLPPSLEPPLLADSQAVPEPEPFELPSIPTGALPTKKATPPLAKPEDDFDLLAKRLAALKRK</sequence>
<dbReference type="InterPro" id="IPR005061">
    <property type="entry name" value="Ist1"/>
</dbReference>
<dbReference type="Proteomes" id="UP000242146">
    <property type="component" value="Unassembled WGS sequence"/>
</dbReference>
<keyword evidence="4" id="KW-1185">Reference proteome</keyword>
<dbReference type="Pfam" id="PF03398">
    <property type="entry name" value="Ist1"/>
    <property type="match status" value="1"/>
</dbReference>